<dbReference type="GO" id="GO:0006950">
    <property type="term" value="P:response to stress"/>
    <property type="evidence" value="ECO:0007669"/>
    <property type="project" value="TreeGrafter"/>
</dbReference>
<dbReference type="InterPro" id="IPR039422">
    <property type="entry name" value="MarR/SlyA-like"/>
</dbReference>
<dbReference type="PANTHER" id="PTHR33164:SF43">
    <property type="entry name" value="HTH-TYPE TRANSCRIPTIONAL REPRESSOR YETL"/>
    <property type="match status" value="1"/>
</dbReference>
<dbReference type="PROSITE" id="PS50995">
    <property type="entry name" value="HTH_MARR_2"/>
    <property type="match status" value="1"/>
</dbReference>
<feature type="domain" description="HTH marR-type" evidence="1">
    <location>
        <begin position="11"/>
        <end position="144"/>
    </location>
</feature>
<accession>A0A917C511</accession>
<dbReference type="Pfam" id="PF01047">
    <property type="entry name" value="MarR"/>
    <property type="match status" value="1"/>
</dbReference>
<protein>
    <recommendedName>
        <fullName evidence="1">HTH marR-type domain-containing protein</fullName>
    </recommendedName>
</protein>
<dbReference type="AlphaFoldDB" id="A0A917C511"/>
<evidence type="ECO:0000313" key="3">
    <source>
        <dbReference type="Proteomes" id="UP000606044"/>
    </source>
</evidence>
<dbReference type="InterPro" id="IPR036388">
    <property type="entry name" value="WH-like_DNA-bd_sf"/>
</dbReference>
<dbReference type="InterPro" id="IPR000835">
    <property type="entry name" value="HTH_MarR-typ"/>
</dbReference>
<dbReference type="CDD" id="cd00090">
    <property type="entry name" value="HTH_ARSR"/>
    <property type="match status" value="1"/>
</dbReference>
<dbReference type="InterPro" id="IPR036390">
    <property type="entry name" value="WH_DNA-bd_sf"/>
</dbReference>
<proteinExistence type="predicted"/>
<organism evidence="2 3">
    <name type="scientific">Azorhizobium oxalatiphilum</name>
    <dbReference type="NCBI Taxonomy" id="980631"/>
    <lineage>
        <taxon>Bacteria</taxon>
        <taxon>Pseudomonadati</taxon>
        <taxon>Pseudomonadota</taxon>
        <taxon>Alphaproteobacteria</taxon>
        <taxon>Hyphomicrobiales</taxon>
        <taxon>Xanthobacteraceae</taxon>
        <taxon>Azorhizobium</taxon>
    </lineage>
</organism>
<evidence type="ECO:0000259" key="1">
    <source>
        <dbReference type="PROSITE" id="PS50995"/>
    </source>
</evidence>
<keyword evidence="3" id="KW-1185">Reference proteome</keyword>
<dbReference type="SMART" id="SM00347">
    <property type="entry name" value="HTH_MARR"/>
    <property type="match status" value="1"/>
</dbReference>
<dbReference type="Gene3D" id="1.10.10.10">
    <property type="entry name" value="Winged helix-like DNA-binding domain superfamily/Winged helix DNA-binding domain"/>
    <property type="match status" value="1"/>
</dbReference>
<name>A0A917C511_9HYPH</name>
<dbReference type="InterPro" id="IPR011991">
    <property type="entry name" value="ArsR-like_HTH"/>
</dbReference>
<sequence length="220" mass="23939">METPDLATPLSDRLEEGLSRIAAVLRADDWSRAKAVQLNPTQYAILVHLQGRPSGLGIKDIAFQLGVSQPTTTDSVAALERKGLVVRHTDLADRRAVHVRLTADAETALQAARSVPGHAHEAVAALDRAGQEKLLLLLIAMIRQLQETGAIPIQRMCASCRHFRPFVHADAARPHHCTFVDASFGQQDLRIECREHEAAAPASRAATWDAFAKGIQTLQA</sequence>
<dbReference type="GO" id="GO:0003700">
    <property type="term" value="F:DNA-binding transcription factor activity"/>
    <property type="evidence" value="ECO:0007669"/>
    <property type="project" value="InterPro"/>
</dbReference>
<evidence type="ECO:0000313" key="2">
    <source>
        <dbReference type="EMBL" id="GGF68287.1"/>
    </source>
</evidence>
<dbReference type="EMBL" id="BMCT01000004">
    <property type="protein sequence ID" value="GGF68287.1"/>
    <property type="molecule type" value="Genomic_DNA"/>
</dbReference>
<dbReference type="Proteomes" id="UP000606044">
    <property type="component" value="Unassembled WGS sequence"/>
</dbReference>
<gene>
    <name evidence="2" type="ORF">GCM10007301_29950</name>
</gene>
<reference evidence="2" key="2">
    <citation type="submission" date="2020-09" db="EMBL/GenBank/DDBJ databases">
        <authorList>
            <person name="Sun Q."/>
            <person name="Sedlacek I."/>
        </authorList>
    </citation>
    <scope>NUCLEOTIDE SEQUENCE</scope>
    <source>
        <strain evidence="2">CCM 7897</strain>
    </source>
</reference>
<dbReference type="SUPFAM" id="SSF46785">
    <property type="entry name" value="Winged helix' DNA-binding domain"/>
    <property type="match status" value="1"/>
</dbReference>
<dbReference type="PANTHER" id="PTHR33164">
    <property type="entry name" value="TRANSCRIPTIONAL REGULATOR, MARR FAMILY"/>
    <property type="match status" value="1"/>
</dbReference>
<comment type="caution">
    <text evidence="2">The sequence shown here is derived from an EMBL/GenBank/DDBJ whole genome shotgun (WGS) entry which is preliminary data.</text>
</comment>
<reference evidence="2" key="1">
    <citation type="journal article" date="2014" name="Int. J. Syst. Evol. Microbiol.">
        <title>Complete genome sequence of Corynebacterium casei LMG S-19264T (=DSM 44701T), isolated from a smear-ripened cheese.</title>
        <authorList>
            <consortium name="US DOE Joint Genome Institute (JGI-PGF)"/>
            <person name="Walter F."/>
            <person name="Albersmeier A."/>
            <person name="Kalinowski J."/>
            <person name="Ruckert C."/>
        </authorList>
    </citation>
    <scope>NUCLEOTIDE SEQUENCE</scope>
    <source>
        <strain evidence="2">CCM 7897</strain>
    </source>
</reference>